<organism evidence="1 2">
    <name type="scientific">Paraglaciecola arctica BSs20135</name>
    <dbReference type="NCBI Taxonomy" id="493475"/>
    <lineage>
        <taxon>Bacteria</taxon>
        <taxon>Pseudomonadati</taxon>
        <taxon>Pseudomonadota</taxon>
        <taxon>Gammaproteobacteria</taxon>
        <taxon>Alteromonadales</taxon>
        <taxon>Alteromonadaceae</taxon>
        <taxon>Paraglaciecola</taxon>
    </lineage>
</organism>
<dbReference type="InterPro" id="IPR009387">
    <property type="entry name" value="HigB-2"/>
</dbReference>
<dbReference type="Proteomes" id="UP000006327">
    <property type="component" value="Unassembled WGS sequence"/>
</dbReference>
<sequence>MITVIETLQFIRKAEKLITSKERAELIDAIAAAPESGVIIAQTGRVRKIRIAREGQGKSGSFRVIYYYYTKNNPILLFTVFGKNERTNISDADKNALYKIVQSIKKEMQP</sequence>
<accession>K6YVF6</accession>
<dbReference type="AlphaFoldDB" id="K6YVF6"/>
<dbReference type="RefSeq" id="WP_007622877.1">
    <property type="nucleotide sequence ID" value="NZ_BAEO01000055.1"/>
</dbReference>
<dbReference type="Pfam" id="PF06296">
    <property type="entry name" value="RelE"/>
    <property type="match status" value="1"/>
</dbReference>
<dbReference type="EMBL" id="BAEO01000055">
    <property type="protein sequence ID" value="GAC20698.1"/>
    <property type="molecule type" value="Genomic_DNA"/>
</dbReference>
<name>K6YVF6_9ALTE</name>
<comment type="caution">
    <text evidence="1">The sequence shown here is derived from an EMBL/GenBank/DDBJ whole genome shotgun (WGS) entry which is preliminary data.</text>
</comment>
<keyword evidence="2" id="KW-1185">Reference proteome</keyword>
<proteinExistence type="predicted"/>
<dbReference type="PIRSF" id="PIRSF039032">
    <property type="entry name" value="HigB-2"/>
    <property type="match status" value="1"/>
</dbReference>
<protein>
    <submittedName>
        <fullName evidence="1">RelE-like cytotoxic translational repressor of toxin-antitoxin stability system</fullName>
    </submittedName>
</protein>
<dbReference type="eggNOG" id="COG4737">
    <property type="taxonomic scope" value="Bacteria"/>
</dbReference>
<evidence type="ECO:0000313" key="2">
    <source>
        <dbReference type="Proteomes" id="UP000006327"/>
    </source>
</evidence>
<gene>
    <name evidence="1" type="ORF">GARC_3744</name>
</gene>
<evidence type="ECO:0000313" key="1">
    <source>
        <dbReference type="EMBL" id="GAC20698.1"/>
    </source>
</evidence>
<dbReference type="OrthoDB" id="197283at2"/>
<dbReference type="STRING" id="493475.GARC_3744"/>
<reference evidence="1 2" key="1">
    <citation type="journal article" date="2017" name="Antonie Van Leeuwenhoek">
        <title>Rhizobium rhizosphaerae sp. nov., a novel species isolated from rice rhizosphere.</title>
        <authorList>
            <person name="Zhao J.J."/>
            <person name="Zhang J."/>
            <person name="Zhang R.J."/>
            <person name="Zhang C.W."/>
            <person name="Yin H.Q."/>
            <person name="Zhang X.X."/>
        </authorList>
    </citation>
    <scope>NUCLEOTIDE SEQUENCE [LARGE SCALE GENOMIC DNA]</scope>
    <source>
        <strain evidence="1 2">BSs20135</strain>
    </source>
</reference>